<evidence type="ECO:0000313" key="3">
    <source>
        <dbReference type="Proteomes" id="UP000282084"/>
    </source>
</evidence>
<dbReference type="Gene3D" id="3.30.2080.10">
    <property type="entry name" value="GH92 mannosidase domain"/>
    <property type="match status" value="1"/>
</dbReference>
<dbReference type="GO" id="GO:0005829">
    <property type="term" value="C:cytosol"/>
    <property type="evidence" value="ECO:0007669"/>
    <property type="project" value="TreeGrafter"/>
</dbReference>
<organism evidence="2 3">
    <name type="scientific">Saccharothrix australiensis</name>
    <dbReference type="NCBI Taxonomy" id="2072"/>
    <lineage>
        <taxon>Bacteria</taxon>
        <taxon>Bacillati</taxon>
        <taxon>Actinomycetota</taxon>
        <taxon>Actinomycetes</taxon>
        <taxon>Pseudonocardiales</taxon>
        <taxon>Pseudonocardiaceae</taxon>
        <taxon>Saccharothrix</taxon>
    </lineage>
</organism>
<dbReference type="Proteomes" id="UP000282084">
    <property type="component" value="Unassembled WGS sequence"/>
</dbReference>
<dbReference type="PANTHER" id="PTHR12143">
    <property type="entry name" value="PEPTIDE N-GLYCANASE PNGASE -RELATED"/>
    <property type="match status" value="1"/>
</dbReference>
<accession>A0A495W226</accession>
<dbReference type="GO" id="GO:0005975">
    <property type="term" value="P:carbohydrate metabolic process"/>
    <property type="evidence" value="ECO:0007669"/>
    <property type="project" value="InterPro"/>
</dbReference>
<dbReference type="InterPro" id="IPR050883">
    <property type="entry name" value="PNGase"/>
</dbReference>
<dbReference type="Pfam" id="PF07971">
    <property type="entry name" value="Glyco_hydro_92"/>
    <property type="match status" value="1"/>
</dbReference>
<comment type="caution">
    <text evidence="2">The sequence shown here is derived from an EMBL/GenBank/DDBJ whole genome shotgun (WGS) entry which is preliminary data.</text>
</comment>
<dbReference type="SUPFAM" id="SSF48208">
    <property type="entry name" value="Six-hairpin glycosidases"/>
    <property type="match status" value="1"/>
</dbReference>
<dbReference type="InterPro" id="IPR005887">
    <property type="entry name" value="GH92_a_mannosidase_put"/>
</dbReference>
<evidence type="ECO:0000313" key="2">
    <source>
        <dbReference type="EMBL" id="RKT55676.1"/>
    </source>
</evidence>
<feature type="domain" description="Glycosyl hydrolase family 92" evidence="1">
    <location>
        <begin position="21"/>
        <end position="406"/>
    </location>
</feature>
<proteinExistence type="predicted"/>
<dbReference type="OrthoDB" id="9804511at2"/>
<gene>
    <name evidence="2" type="ORF">C8E97_4360</name>
</gene>
<dbReference type="AlphaFoldDB" id="A0A495W226"/>
<protein>
    <submittedName>
        <fullName evidence="2">Putative alpha-1,2-mannosidase</fullName>
    </submittedName>
</protein>
<keyword evidence="3" id="KW-1185">Reference proteome</keyword>
<evidence type="ECO:0000259" key="1">
    <source>
        <dbReference type="Pfam" id="PF07971"/>
    </source>
</evidence>
<dbReference type="PANTHER" id="PTHR12143:SF39">
    <property type="entry name" value="SECRETED PROTEIN"/>
    <property type="match status" value="1"/>
</dbReference>
<dbReference type="InterPro" id="IPR012939">
    <property type="entry name" value="Glyco_hydro_92"/>
</dbReference>
<name>A0A495W226_9PSEU</name>
<dbReference type="EMBL" id="RBXO01000001">
    <property type="protein sequence ID" value="RKT55676.1"/>
    <property type="molecule type" value="Genomic_DNA"/>
</dbReference>
<dbReference type="NCBIfam" id="TIGR01180">
    <property type="entry name" value="aman2_put"/>
    <property type="match status" value="1"/>
</dbReference>
<sequence length="538" mass="55648">MRARASAAWERSLGKVSVAGGRYLGYDDRVHRADGRTRYANFSGWDVHRAGAALISVVEPAVARDVVTSLVVAGEQCGAMPKWGVATAHAFGVRDFDTRSALALMLDSALRPGTKCNEYLIRPGLAAQRSLGYVPVGDTDPVSVPVASLDGVASRTLEHAIADAAIAGYAAALGDTAHAAVLAKHAQDWQNLVNPTTGFVQPRNADGTFAADFDPTSGRDFKEGNAYTYTWAVPQNLAGLVAALGGRSVAAARLDAHLAEVDGAADSPNAVPGNEPGLGVTALHNWVGRPAEAQAASRRALALYRDSPDGLPGNDDLGALSAWYVWNAIGLYPRVPGVGGLTVTSPLFRHVRIALANGRAIDISAPHASTATPYVRSARLDHRPLHRTWLTWDELKGGAALRFDLGREPGDWAEGHTPPSLSAGQAPGIGYVSSGAVGVGTGERPGPLGGGATFAVGVRNITGSDLDVTVTTTGLPDGVTLSPATGALHVPAGQHRELTLRVGTTARAATGTSVVRPVVTASDGTRIPTASVKVTVTT</sequence>
<dbReference type="RefSeq" id="WP_121007348.1">
    <property type="nucleotide sequence ID" value="NZ_RBXO01000001.1"/>
</dbReference>
<dbReference type="InterPro" id="IPR008928">
    <property type="entry name" value="6-hairpin_glycosidase_sf"/>
</dbReference>
<reference evidence="2 3" key="1">
    <citation type="submission" date="2018-10" db="EMBL/GenBank/DDBJ databases">
        <title>Sequencing the genomes of 1000 actinobacteria strains.</title>
        <authorList>
            <person name="Klenk H.-P."/>
        </authorList>
    </citation>
    <scope>NUCLEOTIDE SEQUENCE [LARGE SCALE GENOMIC DNA]</scope>
    <source>
        <strain evidence="2 3">DSM 43800</strain>
    </source>
</reference>
<dbReference type="GO" id="GO:0000224">
    <property type="term" value="F:peptide-N4-(N-acetyl-beta-glucosaminyl)asparagine amidase activity"/>
    <property type="evidence" value="ECO:0007669"/>
    <property type="project" value="TreeGrafter"/>
</dbReference>
<dbReference type="GO" id="GO:0006516">
    <property type="term" value="P:glycoprotein catabolic process"/>
    <property type="evidence" value="ECO:0007669"/>
    <property type="project" value="TreeGrafter"/>
</dbReference>
<dbReference type="Gene3D" id="1.20.1050.60">
    <property type="entry name" value="alpha-1,2-mannosidase"/>
    <property type="match status" value="1"/>
</dbReference>